<dbReference type="OrthoDB" id="1931513at2759"/>
<evidence type="ECO:0000256" key="1">
    <source>
        <dbReference type="SAM" id="MobiDB-lite"/>
    </source>
</evidence>
<feature type="compositionally biased region" description="Low complexity" evidence="1">
    <location>
        <begin position="30"/>
        <end position="41"/>
    </location>
</feature>
<evidence type="ECO:0008006" key="4">
    <source>
        <dbReference type="Google" id="ProtNLM"/>
    </source>
</evidence>
<accession>A0A5C7IK20</accession>
<dbReference type="PANTHER" id="PTHR47481:SF22">
    <property type="entry name" value="RETROTRANSPOSON GAG DOMAIN-CONTAINING PROTEIN"/>
    <property type="match status" value="1"/>
</dbReference>
<comment type="caution">
    <text evidence="2">The sequence shown here is derived from an EMBL/GenBank/DDBJ whole genome shotgun (WGS) entry which is preliminary data.</text>
</comment>
<dbReference type="Proteomes" id="UP000323000">
    <property type="component" value="Chromosome 2"/>
</dbReference>
<dbReference type="AlphaFoldDB" id="A0A5C7IK20"/>
<proteinExistence type="predicted"/>
<feature type="region of interest" description="Disordered" evidence="1">
    <location>
        <begin position="1"/>
        <end position="41"/>
    </location>
</feature>
<keyword evidence="3" id="KW-1185">Reference proteome</keyword>
<feature type="compositionally biased region" description="Low complexity" evidence="1">
    <location>
        <begin position="7"/>
        <end position="18"/>
    </location>
</feature>
<dbReference type="PANTHER" id="PTHR47481">
    <property type="match status" value="1"/>
</dbReference>
<organism evidence="2 3">
    <name type="scientific">Acer yangbiense</name>
    <dbReference type="NCBI Taxonomy" id="1000413"/>
    <lineage>
        <taxon>Eukaryota</taxon>
        <taxon>Viridiplantae</taxon>
        <taxon>Streptophyta</taxon>
        <taxon>Embryophyta</taxon>
        <taxon>Tracheophyta</taxon>
        <taxon>Spermatophyta</taxon>
        <taxon>Magnoliopsida</taxon>
        <taxon>eudicotyledons</taxon>
        <taxon>Gunneridae</taxon>
        <taxon>Pentapetalae</taxon>
        <taxon>rosids</taxon>
        <taxon>malvids</taxon>
        <taxon>Sapindales</taxon>
        <taxon>Sapindaceae</taxon>
        <taxon>Hippocastanoideae</taxon>
        <taxon>Acereae</taxon>
        <taxon>Acer</taxon>
    </lineage>
</organism>
<dbReference type="EMBL" id="VAHF01000002">
    <property type="protein sequence ID" value="TXG69550.1"/>
    <property type="molecule type" value="Genomic_DNA"/>
</dbReference>
<sequence>MGDNNKKSAISSSASDKNPANPETSKSQRQGNPLPNNQNQLQMFPQSVPSITHSLPIKLDDGNYMLWKNQLLNIIIANGLEDFIEGTCPCPPKLLELTQQTLNPLYQQWQCLNRLLMSWIYACLTPRTTSYIVNHGTAYEIWEALSKRFESTSYARFWVSDLSLLISRKKGLGPEYDAFVTSIENRVDKPSIEDVEMSDNSWFMDSEATHHMTPDIDCLSNSALFQGNDQVMVGNGPNLISWSSSKQKVVSRSSAESEYRALANGAAELSWIEYILQELQIPFATKPLLLCDNINATYLAANPIMHARTKHIEIDYHFVRERVLNKSLSVQYTSLEDQIADALAKVLPTHRFLNLRSKLTVRHSPVSLRGDVRICY</sequence>
<protein>
    <recommendedName>
        <fullName evidence="4">Retrotransposon Copia-like N-terminal domain-containing protein</fullName>
    </recommendedName>
</protein>
<dbReference type="CDD" id="cd09272">
    <property type="entry name" value="RNase_HI_RT_Ty1"/>
    <property type="match status" value="1"/>
</dbReference>
<evidence type="ECO:0000313" key="3">
    <source>
        <dbReference type="Proteomes" id="UP000323000"/>
    </source>
</evidence>
<evidence type="ECO:0000313" key="2">
    <source>
        <dbReference type="EMBL" id="TXG69550.1"/>
    </source>
</evidence>
<gene>
    <name evidence="2" type="ORF">EZV62_004485</name>
</gene>
<reference evidence="3" key="1">
    <citation type="journal article" date="2019" name="Gigascience">
        <title>De novo genome assembly of the endangered Acer yangbiense, a plant species with extremely small populations endemic to Yunnan Province, China.</title>
        <authorList>
            <person name="Yang J."/>
            <person name="Wariss H.M."/>
            <person name="Tao L."/>
            <person name="Zhang R."/>
            <person name="Yun Q."/>
            <person name="Hollingsworth P."/>
            <person name="Dao Z."/>
            <person name="Luo G."/>
            <person name="Guo H."/>
            <person name="Ma Y."/>
            <person name="Sun W."/>
        </authorList>
    </citation>
    <scope>NUCLEOTIDE SEQUENCE [LARGE SCALE GENOMIC DNA]</scope>
    <source>
        <strain evidence="3">cv. Malutang</strain>
    </source>
</reference>
<name>A0A5C7IK20_9ROSI</name>